<reference evidence="2 3" key="1">
    <citation type="submission" date="2019-12" db="EMBL/GenBank/DDBJ databases">
        <title>Genomic-based taxomic classification of the family Erythrobacteraceae.</title>
        <authorList>
            <person name="Xu L."/>
        </authorList>
    </citation>
    <scope>NUCLEOTIDE SEQUENCE [LARGE SCALE GENOMIC DNA]</scope>
    <source>
        <strain evidence="2 3">RC4-10-4</strain>
    </source>
</reference>
<protein>
    <submittedName>
        <fullName evidence="2">Uncharacterized protein</fullName>
    </submittedName>
</protein>
<name>A0A845A1I5_9SPHN</name>
<accession>A0A845A1I5</accession>
<organism evidence="2 3">
    <name type="scientific">Aurantiacibacter arachoides</name>
    <dbReference type="NCBI Taxonomy" id="1850444"/>
    <lineage>
        <taxon>Bacteria</taxon>
        <taxon>Pseudomonadati</taxon>
        <taxon>Pseudomonadota</taxon>
        <taxon>Alphaproteobacteria</taxon>
        <taxon>Sphingomonadales</taxon>
        <taxon>Erythrobacteraceae</taxon>
        <taxon>Aurantiacibacter</taxon>
    </lineage>
</organism>
<dbReference type="AlphaFoldDB" id="A0A845A1I5"/>
<gene>
    <name evidence="2" type="ORF">GRI62_12430</name>
</gene>
<sequence>MFAASAFAFLFSLSFVATPVKFLAADVPIAHLLAVGRVTFRASLGGECVMLAALSFVARGRLRWLIFWASAILLVQWLILMPRLEERTLALIAGAVVEPSSLHHWWIILDVARMGIYAWVLRKAAHYLLSSEPKDCLES</sequence>
<dbReference type="OrthoDB" id="7410351at2"/>
<keyword evidence="1" id="KW-0812">Transmembrane</keyword>
<keyword evidence="1" id="KW-0472">Membrane</keyword>
<feature type="transmembrane region" description="Helical" evidence="1">
    <location>
        <begin position="40"/>
        <end position="58"/>
    </location>
</feature>
<dbReference type="EMBL" id="WTYH01000001">
    <property type="protein sequence ID" value="MXO94403.1"/>
    <property type="molecule type" value="Genomic_DNA"/>
</dbReference>
<dbReference type="RefSeq" id="WP_131453623.1">
    <property type="nucleotide sequence ID" value="NZ_BMJK01000002.1"/>
</dbReference>
<proteinExistence type="predicted"/>
<feature type="transmembrane region" description="Helical" evidence="1">
    <location>
        <begin position="65"/>
        <end position="84"/>
    </location>
</feature>
<keyword evidence="3" id="KW-1185">Reference proteome</keyword>
<dbReference type="Proteomes" id="UP000460626">
    <property type="component" value="Unassembled WGS sequence"/>
</dbReference>
<comment type="caution">
    <text evidence="2">The sequence shown here is derived from an EMBL/GenBank/DDBJ whole genome shotgun (WGS) entry which is preliminary data.</text>
</comment>
<evidence type="ECO:0000313" key="2">
    <source>
        <dbReference type="EMBL" id="MXO94403.1"/>
    </source>
</evidence>
<evidence type="ECO:0000313" key="3">
    <source>
        <dbReference type="Proteomes" id="UP000460626"/>
    </source>
</evidence>
<evidence type="ECO:0000256" key="1">
    <source>
        <dbReference type="SAM" id="Phobius"/>
    </source>
</evidence>
<keyword evidence="1" id="KW-1133">Transmembrane helix</keyword>